<dbReference type="AlphaFoldDB" id="A0AAD8ICU9"/>
<reference evidence="1" key="1">
    <citation type="submission" date="2023-02" db="EMBL/GenBank/DDBJ databases">
        <title>Genome of toxic invasive species Heracleum sosnowskyi carries increased number of genes despite the absence of recent whole-genome duplications.</title>
        <authorList>
            <person name="Schelkunov M."/>
            <person name="Shtratnikova V."/>
            <person name="Makarenko M."/>
            <person name="Klepikova A."/>
            <person name="Omelchenko D."/>
            <person name="Novikova G."/>
            <person name="Obukhova E."/>
            <person name="Bogdanov V."/>
            <person name="Penin A."/>
            <person name="Logacheva M."/>
        </authorList>
    </citation>
    <scope>NUCLEOTIDE SEQUENCE</scope>
    <source>
        <strain evidence="1">Hsosn_3</strain>
        <tissue evidence="1">Leaf</tissue>
    </source>
</reference>
<evidence type="ECO:0000313" key="2">
    <source>
        <dbReference type="Proteomes" id="UP001237642"/>
    </source>
</evidence>
<dbReference type="EMBL" id="JAUIZM010000005">
    <property type="protein sequence ID" value="KAK1382808.1"/>
    <property type="molecule type" value="Genomic_DNA"/>
</dbReference>
<name>A0AAD8ICU9_9APIA</name>
<accession>A0AAD8ICU9</accession>
<evidence type="ECO:0000313" key="1">
    <source>
        <dbReference type="EMBL" id="KAK1382808.1"/>
    </source>
</evidence>
<protein>
    <submittedName>
        <fullName evidence="1">Uncharacterized protein</fullName>
    </submittedName>
</protein>
<organism evidence="1 2">
    <name type="scientific">Heracleum sosnowskyi</name>
    <dbReference type="NCBI Taxonomy" id="360622"/>
    <lineage>
        <taxon>Eukaryota</taxon>
        <taxon>Viridiplantae</taxon>
        <taxon>Streptophyta</taxon>
        <taxon>Embryophyta</taxon>
        <taxon>Tracheophyta</taxon>
        <taxon>Spermatophyta</taxon>
        <taxon>Magnoliopsida</taxon>
        <taxon>eudicotyledons</taxon>
        <taxon>Gunneridae</taxon>
        <taxon>Pentapetalae</taxon>
        <taxon>asterids</taxon>
        <taxon>campanulids</taxon>
        <taxon>Apiales</taxon>
        <taxon>Apiaceae</taxon>
        <taxon>Apioideae</taxon>
        <taxon>apioid superclade</taxon>
        <taxon>Tordylieae</taxon>
        <taxon>Tordyliinae</taxon>
        <taxon>Heracleum</taxon>
    </lineage>
</organism>
<reference evidence="1" key="2">
    <citation type="submission" date="2023-05" db="EMBL/GenBank/DDBJ databases">
        <authorList>
            <person name="Schelkunov M.I."/>
        </authorList>
    </citation>
    <scope>NUCLEOTIDE SEQUENCE</scope>
    <source>
        <strain evidence="1">Hsosn_3</strain>
        <tissue evidence="1">Leaf</tissue>
    </source>
</reference>
<proteinExistence type="predicted"/>
<keyword evidence="2" id="KW-1185">Reference proteome</keyword>
<comment type="caution">
    <text evidence="1">The sequence shown here is derived from an EMBL/GenBank/DDBJ whole genome shotgun (WGS) entry which is preliminary data.</text>
</comment>
<sequence>MSTILVEVRQMACSFPMLKVKKSDLDESVRNLAAAAFPDRSQHALQSHYVRAATDLLCQILKDNDKVIAEENVLEKALLVHDPRNDEATDYNQEDVDEDVHMFHVS</sequence>
<dbReference type="Proteomes" id="UP001237642">
    <property type="component" value="Unassembled WGS sequence"/>
</dbReference>
<gene>
    <name evidence="1" type="ORF">POM88_020543</name>
</gene>